<feature type="transmembrane region" description="Helical" evidence="5">
    <location>
        <begin position="144"/>
        <end position="161"/>
    </location>
</feature>
<dbReference type="PANTHER" id="PTHR36917">
    <property type="entry name" value="INTRACELLULAR SEPTATION PROTEIN A-RELATED"/>
    <property type="match status" value="1"/>
</dbReference>
<organism evidence="6 7">
    <name type="scientific">Rhodovulum sulfidophilum</name>
    <name type="common">Rhodobacter sulfidophilus</name>
    <dbReference type="NCBI Taxonomy" id="35806"/>
    <lineage>
        <taxon>Bacteria</taxon>
        <taxon>Pseudomonadati</taxon>
        <taxon>Pseudomonadota</taxon>
        <taxon>Alphaproteobacteria</taxon>
        <taxon>Rhodobacterales</taxon>
        <taxon>Paracoccaceae</taxon>
        <taxon>Rhodovulum</taxon>
    </lineage>
</organism>
<dbReference type="Pfam" id="PF04279">
    <property type="entry name" value="IspA"/>
    <property type="match status" value="1"/>
</dbReference>
<dbReference type="PATRIC" id="fig|35806.4.peg.991"/>
<dbReference type="HAMAP" id="MF_00189">
    <property type="entry name" value="YciB"/>
    <property type="match status" value="1"/>
</dbReference>
<comment type="function">
    <text evidence="5">Plays a role in cell envelope biogenesis, maintenance of cell envelope integrity and membrane homeostasis.</text>
</comment>
<reference evidence="6 7" key="1">
    <citation type="submission" date="2015-02" db="EMBL/GenBank/DDBJ databases">
        <title>Genome sequene of Rhodovulum sulfidophilum DSM 2351.</title>
        <authorList>
            <person name="Nagao N."/>
        </authorList>
    </citation>
    <scope>NUCLEOTIDE SEQUENCE [LARGE SCALE GENOMIC DNA]</scope>
    <source>
        <strain evidence="6 7">DSM 2351</strain>
    </source>
</reference>
<feature type="transmembrane region" description="Helical" evidence="5">
    <location>
        <begin position="167"/>
        <end position="186"/>
    </location>
</feature>
<dbReference type="AlphaFoldDB" id="A0A0D6AZR6"/>
<dbReference type="EMBL" id="AP014800">
    <property type="protein sequence ID" value="BAQ68135.1"/>
    <property type="molecule type" value="Genomic_DNA"/>
</dbReference>
<gene>
    <name evidence="5" type="primary">yciB</name>
    <name evidence="6" type="ORF">NHU_00970</name>
</gene>
<keyword evidence="1 5" id="KW-1003">Cell membrane</keyword>
<dbReference type="Proteomes" id="UP000064912">
    <property type="component" value="Chromosome"/>
</dbReference>
<evidence type="ECO:0000256" key="4">
    <source>
        <dbReference type="ARBA" id="ARBA00023136"/>
    </source>
</evidence>
<keyword evidence="5" id="KW-0997">Cell inner membrane</keyword>
<evidence type="ECO:0000256" key="2">
    <source>
        <dbReference type="ARBA" id="ARBA00022692"/>
    </source>
</evidence>
<evidence type="ECO:0000313" key="7">
    <source>
        <dbReference type="Proteomes" id="UP000064912"/>
    </source>
</evidence>
<feature type="transmembrane region" description="Helical" evidence="5">
    <location>
        <begin position="103"/>
        <end position="123"/>
    </location>
</feature>
<dbReference type="GO" id="GO:0005886">
    <property type="term" value="C:plasma membrane"/>
    <property type="evidence" value="ECO:0007669"/>
    <property type="project" value="UniProtKB-SubCell"/>
</dbReference>
<comment type="subcellular location">
    <subcellularLocation>
        <location evidence="5">Cell inner membrane</location>
        <topology evidence="5">Multi-pass membrane protein</topology>
    </subcellularLocation>
</comment>
<evidence type="ECO:0000256" key="1">
    <source>
        <dbReference type="ARBA" id="ARBA00022475"/>
    </source>
</evidence>
<accession>A0A0D6AZR6</accession>
<keyword evidence="2 5" id="KW-0812">Transmembrane</keyword>
<feature type="transmembrane region" description="Helical" evidence="5">
    <location>
        <begin position="73"/>
        <end position="91"/>
    </location>
</feature>
<evidence type="ECO:0000256" key="5">
    <source>
        <dbReference type="HAMAP-Rule" id="MF_00189"/>
    </source>
</evidence>
<dbReference type="PANTHER" id="PTHR36917:SF1">
    <property type="entry name" value="INNER MEMBRANE-SPANNING PROTEIN YCIB"/>
    <property type="match status" value="1"/>
</dbReference>
<dbReference type="eggNOG" id="COG2917">
    <property type="taxonomic scope" value="Bacteria"/>
</dbReference>
<keyword evidence="3 5" id="KW-1133">Transmembrane helix</keyword>
<evidence type="ECO:0000256" key="3">
    <source>
        <dbReference type="ARBA" id="ARBA00022989"/>
    </source>
</evidence>
<sequence>MAEKRKINPGLKLALELGPIVAFFVAYLLLRDRTFTIAGTDYQGFVLATAGFIPLLLVTTAILWVLTRHVSKMQIATAVLVVVFGGLTVWLNDERFFKMKPTAIYALFAAVLGFGLLRGKSYLQYVLDEAVPLERAGWMILTRRLMLFFVGLAILNEAIWRTMSTDAWVNFKTFGLTIAIFGFFMAQGRLFKRYGLEETGRDG</sequence>
<feature type="transmembrane region" description="Helical" evidence="5">
    <location>
        <begin position="12"/>
        <end position="30"/>
    </location>
</feature>
<proteinExistence type="inferred from homology"/>
<dbReference type="KEGG" id="rsu:NHU_00970"/>
<protein>
    <recommendedName>
        <fullName evidence="5">Inner membrane-spanning protein YciB</fullName>
    </recommendedName>
</protein>
<feature type="transmembrane region" description="Helical" evidence="5">
    <location>
        <begin position="42"/>
        <end position="66"/>
    </location>
</feature>
<comment type="similarity">
    <text evidence="5">Belongs to the YciB family.</text>
</comment>
<keyword evidence="4 5" id="KW-0472">Membrane</keyword>
<dbReference type="InterPro" id="IPR006008">
    <property type="entry name" value="YciB"/>
</dbReference>
<name>A0A0D6AZR6_RHOSU</name>
<evidence type="ECO:0000313" key="6">
    <source>
        <dbReference type="EMBL" id="BAQ68135.1"/>
    </source>
</evidence>